<evidence type="ECO:0000313" key="3">
    <source>
        <dbReference type="EMBL" id="OGG71723.1"/>
    </source>
</evidence>
<evidence type="ECO:0000313" key="4">
    <source>
        <dbReference type="Proteomes" id="UP000179115"/>
    </source>
</evidence>
<dbReference type="InterPro" id="IPR007863">
    <property type="entry name" value="Peptidase_M16_C"/>
</dbReference>
<comment type="similarity">
    <text evidence="1">Belongs to the peptidase M16 family.</text>
</comment>
<dbReference type="PANTHER" id="PTHR11851:SF49">
    <property type="entry name" value="MITOCHONDRIAL-PROCESSING PEPTIDASE SUBUNIT ALPHA"/>
    <property type="match status" value="1"/>
</dbReference>
<dbReference type="GO" id="GO:0046872">
    <property type="term" value="F:metal ion binding"/>
    <property type="evidence" value="ECO:0007669"/>
    <property type="project" value="InterPro"/>
</dbReference>
<name>A0A1F6EDH4_9BACT</name>
<dbReference type="SUPFAM" id="SSF63411">
    <property type="entry name" value="LuxS/MPP-like metallohydrolase"/>
    <property type="match status" value="2"/>
</dbReference>
<protein>
    <recommendedName>
        <fullName evidence="2">Peptidase M16 C-terminal domain-containing protein</fullName>
    </recommendedName>
</protein>
<evidence type="ECO:0000256" key="1">
    <source>
        <dbReference type="ARBA" id="ARBA00007261"/>
    </source>
</evidence>
<dbReference type="PANTHER" id="PTHR11851">
    <property type="entry name" value="METALLOPROTEASE"/>
    <property type="match status" value="1"/>
</dbReference>
<evidence type="ECO:0000259" key="2">
    <source>
        <dbReference type="Pfam" id="PF05193"/>
    </source>
</evidence>
<comment type="caution">
    <text evidence="3">The sequence shown here is derived from an EMBL/GenBank/DDBJ whole genome shotgun (WGS) entry which is preliminary data.</text>
</comment>
<sequence>MKLQEFLKKKMTSYAKHIKEKRLASGARILVAPFSSHRHVSLAGSILGGTLFAGSGELAKVHAAMLLEGTIKRHKKELQIALDAIGASLLFSAGSDRLYFSGHVRITHLEEFLTLIAEALSEPAFPARELKILKSRERAALALEAQDTHVQAEINLTKLLFKRGHPNFTEETAASLQNLEKLDVKTLRALHEKILDGSSLILSASGDIVPMRLFSLTEKVFRKLSTQDLSLPHFTKATPGFARRVAMPIKEKASIDYELGIATGIGNKHPDYAPLLLGIQIFGVPGFSGRLMSTVREVEGLTYAAYSYLSGFRHTTDGYIRIWSSFAPGLFSKGRTAILREIQKIAREGVTAEEVRRHRERFEASFRVRLSSSGAFARAAHDCIADNKPLSYLDTFPERILTLSAPEVNRALRKYLIPSKLSESAAGSVT</sequence>
<dbReference type="AlphaFoldDB" id="A0A1F6EDH4"/>
<dbReference type="Gene3D" id="3.30.830.10">
    <property type="entry name" value="Metalloenzyme, LuxS/M16 peptidase-like"/>
    <property type="match status" value="2"/>
</dbReference>
<organism evidence="3 4">
    <name type="scientific">Candidatus Kaiserbacteria bacterium RIFCSPLOWO2_01_FULL_51_21</name>
    <dbReference type="NCBI Taxonomy" id="1798508"/>
    <lineage>
        <taxon>Bacteria</taxon>
        <taxon>Candidatus Kaiseribacteriota</taxon>
    </lineage>
</organism>
<dbReference type="Pfam" id="PF05193">
    <property type="entry name" value="Peptidase_M16_C"/>
    <property type="match status" value="1"/>
</dbReference>
<feature type="non-terminal residue" evidence="3">
    <location>
        <position position="430"/>
    </location>
</feature>
<gene>
    <name evidence="3" type="ORF">A3A35_01840</name>
</gene>
<feature type="domain" description="Peptidase M16 C-terminal" evidence="2">
    <location>
        <begin position="182"/>
        <end position="361"/>
    </location>
</feature>
<dbReference type="STRING" id="1798508.A3A35_01840"/>
<dbReference type="InterPro" id="IPR011249">
    <property type="entry name" value="Metalloenz_LuxS/M16"/>
</dbReference>
<accession>A0A1F6EDH4</accession>
<dbReference type="InterPro" id="IPR050361">
    <property type="entry name" value="MPP/UQCRC_Complex"/>
</dbReference>
<dbReference type="EMBL" id="MFLV01000010">
    <property type="protein sequence ID" value="OGG71723.1"/>
    <property type="molecule type" value="Genomic_DNA"/>
</dbReference>
<dbReference type="Proteomes" id="UP000179115">
    <property type="component" value="Unassembled WGS sequence"/>
</dbReference>
<proteinExistence type="inferred from homology"/>
<reference evidence="3 4" key="1">
    <citation type="journal article" date="2016" name="Nat. Commun.">
        <title>Thousands of microbial genomes shed light on interconnected biogeochemical processes in an aquifer system.</title>
        <authorList>
            <person name="Anantharaman K."/>
            <person name="Brown C.T."/>
            <person name="Hug L.A."/>
            <person name="Sharon I."/>
            <person name="Castelle C.J."/>
            <person name="Probst A.J."/>
            <person name="Thomas B.C."/>
            <person name="Singh A."/>
            <person name="Wilkins M.J."/>
            <person name="Karaoz U."/>
            <person name="Brodie E.L."/>
            <person name="Williams K.H."/>
            <person name="Hubbard S.S."/>
            <person name="Banfield J.F."/>
        </authorList>
    </citation>
    <scope>NUCLEOTIDE SEQUENCE [LARGE SCALE GENOMIC DNA]</scope>
</reference>